<dbReference type="AlphaFoldDB" id="A0A0U0SVU0"/>
<evidence type="ECO:0000313" key="2">
    <source>
        <dbReference type="Proteomes" id="UP000236349"/>
    </source>
</evidence>
<dbReference type="EMBL" id="CP024614">
    <property type="protein sequence ID" value="AUS51978.1"/>
    <property type="molecule type" value="Genomic_DNA"/>
</dbReference>
<gene>
    <name evidence="1" type="ORF">CAB90_03145</name>
</gene>
<reference evidence="1 2" key="1">
    <citation type="submission" date="2017-10" db="EMBL/GenBank/DDBJ databases">
        <title>Clinical isolate obtained from a human patient with meningeal tuberculosis in michoacan, Mexico.</title>
        <authorList>
            <person name="Guillen-Nepita A.L."/>
            <person name="Negrete-Paz A.M."/>
            <person name="Vazquez-Marrufo G."/>
            <person name="Cruz-Hernandez A."/>
            <person name="Fresia P."/>
            <person name="Naya H."/>
            <person name="Vazquez-Garciduenas M.S."/>
        </authorList>
    </citation>
    <scope>NUCLEOTIDE SEQUENCE [LARGE SCALE GENOMIC DNA]</scope>
    <source>
        <strain evidence="2">Beijing/MYC004</strain>
    </source>
</reference>
<name>A0A0U0SVU0_MYCTX</name>
<organism evidence="1 2">
    <name type="scientific">Mycobacterium tuberculosis</name>
    <dbReference type="NCBI Taxonomy" id="1773"/>
    <lineage>
        <taxon>Bacteria</taxon>
        <taxon>Bacillati</taxon>
        <taxon>Actinomycetota</taxon>
        <taxon>Actinomycetes</taxon>
        <taxon>Mycobacteriales</taxon>
        <taxon>Mycobacteriaceae</taxon>
        <taxon>Mycobacterium</taxon>
        <taxon>Mycobacterium tuberculosis complex</taxon>
    </lineage>
</organism>
<proteinExistence type="predicted"/>
<accession>A0A0U0SVU0</accession>
<protein>
    <submittedName>
        <fullName evidence="1">Uncharacterized protein</fullName>
    </submittedName>
</protein>
<sequence length="89" mass="10306">MEKSVSNVLDAISTEHRPVIEQELENRNPALFDELRRTEKPTNEQSDAVIDVLSDALMKTFGPDWVPNDYGLKIERAIDAYLETWPIYR</sequence>
<evidence type="ECO:0000313" key="1">
    <source>
        <dbReference type="EMBL" id="AUS51978.1"/>
    </source>
</evidence>
<dbReference type="Proteomes" id="UP000236349">
    <property type="component" value="Chromosome"/>
</dbReference>